<organism evidence="3 4">
    <name type="scientific">Halomonas huangheensis</name>
    <dbReference type="NCBI Taxonomy" id="1178482"/>
    <lineage>
        <taxon>Bacteria</taxon>
        <taxon>Pseudomonadati</taxon>
        <taxon>Pseudomonadota</taxon>
        <taxon>Gammaproteobacteria</taxon>
        <taxon>Oceanospirillales</taxon>
        <taxon>Halomonadaceae</taxon>
        <taxon>Halomonas</taxon>
    </lineage>
</organism>
<dbReference type="InterPro" id="IPR009936">
    <property type="entry name" value="DUF1468"/>
</dbReference>
<keyword evidence="1" id="KW-0812">Transmembrane</keyword>
<evidence type="ECO:0000256" key="1">
    <source>
        <dbReference type="SAM" id="Phobius"/>
    </source>
</evidence>
<dbReference type="AlphaFoldDB" id="W1NC45"/>
<gene>
    <name evidence="3" type="ORF">BJB45_17400</name>
</gene>
<feature type="transmembrane region" description="Helical" evidence="1">
    <location>
        <begin position="94"/>
        <end position="127"/>
    </location>
</feature>
<name>W1NC45_9GAMM</name>
<comment type="caution">
    <text evidence="3">The sequence shown here is derived from an EMBL/GenBank/DDBJ whole genome shotgun (WGS) entry which is preliminary data.</text>
</comment>
<dbReference type="Proteomes" id="UP000019113">
    <property type="component" value="Unassembled WGS sequence"/>
</dbReference>
<feature type="transmembrane region" description="Helical" evidence="1">
    <location>
        <begin position="39"/>
        <end position="58"/>
    </location>
</feature>
<keyword evidence="4" id="KW-1185">Reference proteome</keyword>
<feature type="transmembrane region" description="Helical" evidence="1">
    <location>
        <begin position="133"/>
        <end position="156"/>
    </location>
</feature>
<dbReference type="PATRIC" id="fig|1178482.3.peg.92"/>
<dbReference type="EMBL" id="AVBC01000011">
    <property type="protein sequence ID" value="ERL53053.1"/>
    <property type="molecule type" value="Genomic_DNA"/>
</dbReference>
<accession>W1NC45</accession>
<dbReference type="KEGG" id="hhu:AR456_12510"/>
<dbReference type="STRING" id="1178482.AR456_12510"/>
<sequence>MRTRLTLFAIVVLVLASAGLIPTLQLPDSEAVSTFIGPQLWPLSLLIALLLFGAFLLWETRKSAGKQSDLHEAGDEPEAAIPNHRLSIAASRHWYLMAATVIYTLMMQAIGFLPATALFALVVSWLLGARHWGPILATVAIAVVLIQGVFVLLLGIPLP</sequence>
<evidence type="ECO:0000313" key="3">
    <source>
        <dbReference type="EMBL" id="ERL53053.1"/>
    </source>
</evidence>
<proteinExistence type="predicted"/>
<dbReference type="OrthoDB" id="6167750at2"/>
<dbReference type="RefSeq" id="WP_021817035.1">
    <property type="nucleotide sequence ID" value="NZ_AVBC01000011.1"/>
</dbReference>
<evidence type="ECO:0000259" key="2">
    <source>
        <dbReference type="Pfam" id="PF07331"/>
    </source>
</evidence>
<dbReference type="Pfam" id="PF07331">
    <property type="entry name" value="TctB"/>
    <property type="match status" value="1"/>
</dbReference>
<reference evidence="3 4" key="1">
    <citation type="submission" date="2013-08" db="EMBL/GenBank/DDBJ databases">
        <title>draft genome of Halomonas huanghegensis, strain BJGMM-B45T.</title>
        <authorList>
            <person name="Miao C."/>
            <person name="Wan Y."/>
            <person name="Jin W."/>
        </authorList>
    </citation>
    <scope>NUCLEOTIDE SEQUENCE [LARGE SCALE GENOMIC DNA]</scope>
    <source>
        <strain evidence="3 4">BJGMM-B45</strain>
    </source>
</reference>
<protein>
    <recommendedName>
        <fullName evidence="2">DUF1468 domain-containing protein</fullName>
    </recommendedName>
</protein>
<keyword evidence="1" id="KW-1133">Transmembrane helix</keyword>
<evidence type="ECO:0000313" key="4">
    <source>
        <dbReference type="Proteomes" id="UP000019113"/>
    </source>
</evidence>
<keyword evidence="1" id="KW-0472">Membrane</keyword>
<feature type="domain" description="DUF1468" evidence="2">
    <location>
        <begin position="7"/>
        <end position="159"/>
    </location>
</feature>